<feature type="chain" id="PRO_5045434944" evidence="5">
    <location>
        <begin position="36"/>
        <end position="329"/>
    </location>
</feature>
<dbReference type="SMART" id="SM00062">
    <property type="entry name" value="PBPb"/>
    <property type="match status" value="1"/>
</dbReference>
<evidence type="ECO:0000256" key="5">
    <source>
        <dbReference type="SAM" id="SignalP"/>
    </source>
</evidence>
<evidence type="ECO:0000259" key="6">
    <source>
        <dbReference type="SMART" id="SM00062"/>
    </source>
</evidence>
<evidence type="ECO:0000313" key="7">
    <source>
        <dbReference type="EMBL" id="GJE66560.1"/>
    </source>
</evidence>
<keyword evidence="3" id="KW-0813">Transport</keyword>
<dbReference type="SUPFAM" id="SSF53850">
    <property type="entry name" value="Periplasmic binding protein-like II"/>
    <property type="match status" value="1"/>
</dbReference>
<reference evidence="7" key="1">
    <citation type="journal article" date="2021" name="Front. Microbiol.">
        <title>Comprehensive Comparative Genomics and Phenotyping of Methylobacterium Species.</title>
        <authorList>
            <person name="Alessa O."/>
            <person name="Ogura Y."/>
            <person name="Fujitani Y."/>
            <person name="Takami H."/>
            <person name="Hayashi T."/>
            <person name="Sahin N."/>
            <person name="Tani A."/>
        </authorList>
    </citation>
    <scope>NUCLEOTIDE SEQUENCE</scope>
    <source>
        <strain evidence="7">NBRC 15686</strain>
    </source>
</reference>
<dbReference type="NCBIfam" id="NF008588">
    <property type="entry name" value="PRK11553.1"/>
    <property type="match status" value="1"/>
</dbReference>
<dbReference type="RefSeq" id="WP_238226351.1">
    <property type="nucleotide sequence ID" value="NZ_BAAADH010000093.1"/>
</dbReference>
<comment type="caution">
    <text evidence="7">The sequence shown here is derived from an EMBL/GenBank/DDBJ whole genome shotgun (WGS) entry which is preliminary data.</text>
</comment>
<accession>A0ABQ4UL91</accession>
<dbReference type="Gene3D" id="3.40.190.10">
    <property type="entry name" value="Periplasmic binding protein-like II"/>
    <property type="match status" value="2"/>
</dbReference>
<dbReference type="PANTHER" id="PTHR30024:SF42">
    <property type="entry name" value="ALIPHATIC SULFONATES-BINDING PROTEIN-RELATED"/>
    <property type="match status" value="1"/>
</dbReference>
<protein>
    <submittedName>
        <fullName evidence="7">Aliphatic sulfonates-binding protein</fullName>
    </submittedName>
</protein>
<evidence type="ECO:0000256" key="2">
    <source>
        <dbReference type="ARBA" id="ARBA00010742"/>
    </source>
</evidence>
<evidence type="ECO:0000313" key="8">
    <source>
        <dbReference type="Proteomes" id="UP001055039"/>
    </source>
</evidence>
<comment type="subcellular location">
    <subcellularLocation>
        <location evidence="1">Periplasm</location>
    </subcellularLocation>
</comment>
<dbReference type="NCBIfam" id="TIGR01728">
    <property type="entry name" value="SsuA_fam"/>
    <property type="match status" value="1"/>
</dbReference>
<dbReference type="Proteomes" id="UP001055039">
    <property type="component" value="Unassembled WGS sequence"/>
</dbReference>
<sequence length="329" mass="34723">MPARTRAVLAPSLLPRLWLALAALIFASLTLAAHAQESRQTERVVRVGYQKYGTLVLLKGRGTLEPKLKALGYRVQWSEFPSGPPLMEALNAGAVDFGSAGETPPIFAQAASDALTYVAHEPAAPKGEAILVPKASPIQSVADLRGKKVALNKGSNVHYLLVRAIEAAGLTLADITPVYLAPADARAAFERGAVDAWVIWDPYFAAAEAGGNARVLADGTGLVPNHQFYLSSKSFATENGAALDAIVAAVAEVDAWAKDNTDAVAKELSPSVGIPAPILAVALRRQTYGIRPLDEAVTREQQRIADTFHGLKLVPKTVDIAGAVRKPGS</sequence>
<dbReference type="EMBL" id="BPRC01000015">
    <property type="protein sequence ID" value="GJE66560.1"/>
    <property type="molecule type" value="Genomic_DNA"/>
</dbReference>
<organism evidence="7 8">
    <name type="scientific">Methylorubrum aminovorans</name>
    <dbReference type="NCBI Taxonomy" id="269069"/>
    <lineage>
        <taxon>Bacteria</taxon>
        <taxon>Pseudomonadati</taxon>
        <taxon>Pseudomonadota</taxon>
        <taxon>Alphaproteobacteria</taxon>
        <taxon>Hyphomicrobiales</taxon>
        <taxon>Methylobacteriaceae</taxon>
        <taxon>Methylorubrum</taxon>
    </lineage>
</organism>
<dbReference type="Pfam" id="PF09084">
    <property type="entry name" value="NMT1"/>
    <property type="match status" value="1"/>
</dbReference>
<dbReference type="CDD" id="cd13557">
    <property type="entry name" value="PBP2_SsuA"/>
    <property type="match status" value="1"/>
</dbReference>
<feature type="signal peptide" evidence="5">
    <location>
        <begin position="1"/>
        <end position="35"/>
    </location>
</feature>
<dbReference type="InterPro" id="IPR001638">
    <property type="entry name" value="Solute-binding_3/MltF_N"/>
</dbReference>
<dbReference type="InterPro" id="IPR010067">
    <property type="entry name" value="ABC_SsuA_sub-bd"/>
</dbReference>
<proteinExistence type="inferred from homology"/>
<feature type="domain" description="Solute-binding protein family 3/N-terminal" evidence="6">
    <location>
        <begin position="44"/>
        <end position="271"/>
    </location>
</feature>
<gene>
    <name evidence="7" type="primary">ssuA_3</name>
    <name evidence="7" type="ORF">LNAOJCKE_3780</name>
</gene>
<keyword evidence="4 5" id="KW-0732">Signal</keyword>
<dbReference type="PANTHER" id="PTHR30024">
    <property type="entry name" value="ALIPHATIC SULFONATES-BINDING PROTEIN-RELATED"/>
    <property type="match status" value="1"/>
</dbReference>
<keyword evidence="8" id="KW-1185">Reference proteome</keyword>
<evidence type="ECO:0000256" key="3">
    <source>
        <dbReference type="ARBA" id="ARBA00022448"/>
    </source>
</evidence>
<comment type="similarity">
    <text evidence="2">Belongs to the bacterial solute-binding protein SsuA/TauA family.</text>
</comment>
<reference evidence="7" key="2">
    <citation type="submission" date="2021-08" db="EMBL/GenBank/DDBJ databases">
        <authorList>
            <person name="Tani A."/>
            <person name="Ola A."/>
            <person name="Ogura Y."/>
            <person name="Katsura K."/>
            <person name="Hayashi T."/>
        </authorList>
    </citation>
    <scope>NUCLEOTIDE SEQUENCE</scope>
    <source>
        <strain evidence="7">NBRC 15686</strain>
    </source>
</reference>
<dbReference type="InterPro" id="IPR015168">
    <property type="entry name" value="SsuA/THI5"/>
</dbReference>
<evidence type="ECO:0000256" key="1">
    <source>
        <dbReference type="ARBA" id="ARBA00004418"/>
    </source>
</evidence>
<evidence type="ECO:0000256" key="4">
    <source>
        <dbReference type="ARBA" id="ARBA00022729"/>
    </source>
</evidence>
<name>A0ABQ4UL91_9HYPH</name>